<keyword evidence="6 13" id="KW-0812">Transmembrane</keyword>
<evidence type="ECO:0000256" key="6">
    <source>
        <dbReference type="ARBA" id="ARBA00022692"/>
    </source>
</evidence>
<keyword evidence="15" id="KW-1185">Reference proteome</keyword>
<name>A0A0P6XIS1_9CHLR</name>
<evidence type="ECO:0000313" key="15">
    <source>
        <dbReference type="Proteomes" id="UP000050417"/>
    </source>
</evidence>
<evidence type="ECO:0000256" key="4">
    <source>
        <dbReference type="ARBA" id="ARBA00022475"/>
    </source>
</evidence>
<sequence length="213" mass="23688">MFGLSVPTLLSRIITLVIAFTIHEFSHAWTANQFGDDTPRLNGRLTLNPAAHLDLMGTLMLLMAGFGWARPVPINPYALRRRSPSAVMWVSFAGPLSNLLLAILAAIPLRLGLVPLRYPTGMFPTLYSFLWDFISINLLLLLFNLIPLAPLDGDKMAEYLFPPRWARALETIRPYGPIILLAIVFVLPIIGIDLFAWILTPALYALRGLLIGI</sequence>
<dbReference type="Proteomes" id="UP000050417">
    <property type="component" value="Unassembled WGS sequence"/>
</dbReference>
<comment type="cofactor">
    <cofactor evidence="1">
        <name>Zn(2+)</name>
        <dbReference type="ChEBI" id="CHEBI:29105"/>
    </cofactor>
</comment>
<dbReference type="InterPro" id="IPR044537">
    <property type="entry name" value="Rip2-like"/>
</dbReference>
<dbReference type="GO" id="GO:0046872">
    <property type="term" value="F:metal ion binding"/>
    <property type="evidence" value="ECO:0007669"/>
    <property type="project" value="UniProtKB-KW"/>
</dbReference>
<evidence type="ECO:0000256" key="9">
    <source>
        <dbReference type="ARBA" id="ARBA00022833"/>
    </source>
</evidence>
<evidence type="ECO:0000256" key="11">
    <source>
        <dbReference type="ARBA" id="ARBA00023049"/>
    </source>
</evidence>
<keyword evidence="4" id="KW-1003">Cell membrane</keyword>
<dbReference type="RefSeq" id="WP_075061263.1">
    <property type="nucleotide sequence ID" value="NZ_LGCL01000007.1"/>
</dbReference>
<dbReference type="AlphaFoldDB" id="A0A0P6XIS1"/>
<comment type="subcellular location">
    <subcellularLocation>
        <location evidence="2">Cell membrane</location>
        <topology evidence="2">Multi-pass membrane protein</topology>
    </subcellularLocation>
</comment>
<evidence type="ECO:0000256" key="8">
    <source>
        <dbReference type="ARBA" id="ARBA00022801"/>
    </source>
</evidence>
<evidence type="ECO:0000256" key="5">
    <source>
        <dbReference type="ARBA" id="ARBA00022670"/>
    </source>
</evidence>
<dbReference type="GO" id="GO:0006508">
    <property type="term" value="P:proteolysis"/>
    <property type="evidence" value="ECO:0007669"/>
    <property type="project" value="UniProtKB-KW"/>
</dbReference>
<feature type="transmembrane region" description="Helical" evidence="13">
    <location>
        <begin position="9"/>
        <end position="30"/>
    </location>
</feature>
<evidence type="ECO:0000313" key="14">
    <source>
        <dbReference type="EMBL" id="KPL80040.1"/>
    </source>
</evidence>
<feature type="transmembrane region" description="Helical" evidence="13">
    <location>
        <begin position="129"/>
        <end position="151"/>
    </location>
</feature>
<feature type="transmembrane region" description="Helical" evidence="13">
    <location>
        <begin position="172"/>
        <end position="199"/>
    </location>
</feature>
<organism evidence="14 15">
    <name type="scientific">Ornatilinea apprima</name>
    <dbReference type="NCBI Taxonomy" id="1134406"/>
    <lineage>
        <taxon>Bacteria</taxon>
        <taxon>Bacillati</taxon>
        <taxon>Chloroflexota</taxon>
        <taxon>Anaerolineae</taxon>
        <taxon>Anaerolineales</taxon>
        <taxon>Anaerolineaceae</taxon>
        <taxon>Ornatilinea</taxon>
    </lineage>
</organism>
<dbReference type="GO" id="GO:0005886">
    <property type="term" value="C:plasma membrane"/>
    <property type="evidence" value="ECO:0007669"/>
    <property type="project" value="UniProtKB-SubCell"/>
</dbReference>
<evidence type="ECO:0000256" key="7">
    <source>
        <dbReference type="ARBA" id="ARBA00022723"/>
    </source>
</evidence>
<dbReference type="OrthoDB" id="9800627at2"/>
<evidence type="ECO:0000256" key="13">
    <source>
        <dbReference type="SAM" id="Phobius"/>
    </source>
</evidence>
<dbReference type="InterPro" id="IPR052348">
    <property type="entry name" value="Metallopeptidase_M50B"/>
</dbReference>
<dbReference type="PANTHER" id="PTHR35864">
    <property type="entry name" value="ZINC METALLOPROTEASE MJ0611-RELATED"/>
    <property type="match status" value="1"/>
</dbReference>
<evidence type="ECO:0000256" key="10">
    <source>
        <dbReference type="ARBA" id="ARBA00022989"/>
    </source>
</evidence>
<evidence type="ECO:0000256" key="3">
    <source>
        <dbReference type="ARBA" id="ARBA00007931"/>
    </source>
</evidence>
<accession>A0A0P6XIS1</accession>
<dbReference type="PATRIC" id="fig|1134406.4.peg.2298"/>
<comment type="similarity">
    <text evidence="3">Belongs to the peptidase M50B family.</text>
</comment>
<evidence type="ECO:0000256" key="1">
    <source>
        <dbReference type="ARBA" id="ARBA00001947"/>
    </source>
</evidence>
<feature type="transmembrane region" description="Helical" evidence="13">
    <location>
        <begin position="50"/>
        <end position="69"/>
    </location>
</feature>
<dbReference type="STRING" id="1134406.ADN00_01860"/>
<dbReference type="GO" id="GO:0008237">
    <property type="term" value="F:metallopeptidase activity"/>
    <property type="evidence" value="ECO:0007669"/>
    <property type="project" value="UniProtKB-KW"/>
</dbReference>
<dbReference type="CDD" id="cd06158">
    <property type="entry name" value="S2P-M50_like_1"/>
    <property type="match status" value="1"/>
</dbReference>
<keyword evidence="5" id="KW-0645">Protease</keyword>
<reference evidence="14 15" key="1">
    <citation type="submission" date="2015-07" db="EMBL/GenBank/DDBJ databases">
        <title>Genome sequence of Ornatilinea apprima DSM 23815.</title>
        <authorList>
            <person name="Hemp J."/>
            <person name="Ward L.M."/>
            <person name="Pace L.A."/>
            <person name="Fischer W.W."/>
        </authorList>
    </citation>
    <scope>NUCLEOTIDE SEQUENCE [LARGE SCALE GENOMIC DNA]</scope>
    <source>
        <strain evidence="14 15">P3M-1</strain>
    </source>
</reference>
<keyword evidence="12 13" id="KW-0472">Membrane</keyword>
<comment type="caution">
    <text evidence="14">The sequence shown here is derived from an EMBL/GenBank/DDBJ whole genome shotgun (WGS) entry which is preliminary data.</text>
</comment>
<protein>
    <recommendedName>
        <fullName evidence="16">Peptidase M50 domain-containing protein</fullName>
    </recommendedName>
</protein>
<dbReference type="EMBL" id="LGCL01000007">
    <property type="protein sequence ID" value="KPL80040.1"/>
    <property type="molecule type" value="Genomic_DNA"/>
</dbReference>
<evidence type="ECO:0000256" key="2">
    <source>
        <dbReference type="ARBA" id="ARBA00004651"/>
    </source>
</evidence>
<keyword evidence="8" id="KW-0378">Hydrolase</keyword>
<evidence type="ECO:0008006" key="16">
    <source>
        <dbReference type="Google" id="ProtNLM"/>
    </source>
</evidence>
<keyword evidence="7" id="KW-0479">Metal-binding</keyword>
<keyword evidence="9" id="KW-0862">Zinc</keyword>
<proteinExistence type="inferred from homology"/>
<keyword evidence="11" id="KW-0482">Metalloprotease</keyword>
<evidence type="ECO:0000256" key="12">
    <source>
        <dbReference type="ARBA" id="ARBA00023136"/>
    </source>
</evidence>
<gene>
    <name evidence="14" type="ORF">ADN00_01860</name>
</gene>
<feature type="transmembrane region" description="Helical" evidence="13">
    <location>
        <begin position="89"/>
        <end position="109"/>
    </location>
</feature>
<keyword evidence="10 13" id="KW-1133">Transmembrane helix</keyword>
<dbReference type="PANTHER" id="PTHR35864:SF1">
    <property type="entry name" value="ZINC METALLOPROTEASE YWHC-RELATED"/>
    <property type="match status" value="1"/>
</dbReference>